<evidence type="ECO:0000259" key="2">
    <source>
        <dbReference type="Pfam" id="PF01757"/>
    </source>
</evidence>
<feature type="transmembrane region" description="Helical" evidence="1">
    <location>
        <begin position="196"/>
        <end position="211"/>
    </location>
</feature>
<organism evidence="3 4">
    <name type="scientific">Legionella lansingensis</name>
    <dbReference type="NCBI Taxonomy" id="45067"/>
    <lineage>
        <taxon>Bacteria</taxon>
        <taxon>Pseudomonadati</taxon>
        <taxon>Pseudomonadota</taxon>
        <taxon>Gammaproteobacteria</taxon>
        <taxon>Legionellales</taxon>
        <taxon>Legionellaceae</taxon>
        <taxon>Legionella</taxon>
    </lineage>
</organism>
<feature type="transmembrane region" description="Helical" evidence="1">
    <location>
        <begin position="9"/>
        <end position="27"/>
    </location>
</feature>
<feature type="transmembrane region" description="Helical" evidence="1">
    <location>
        <begin position="124"/>
        <end position="143"/>
    </location>
</feature>
<keyword evidence="1" id="KW-0812">Transmembrane</keyword>
<reference evidence="3 4" key="1">
    <citation type="submission" date="2015-11" db="EMBL/GenBank/DDBJ databases">
        <title>Genomic analysis of 38 Legionella species identifies large and diverse effector repertoires.</title>
        <authorList>
            <person name="Burstein D."/>
            <person name="Amaro F."/>
            <person name="Zusman T."/>
            <person name="Lifshitz Z."/>
            <person name="Cohen O."/>
            <person name="Gilbert J.A."/>
            <person name="Pupko T."/>
            <person name="Shuman H.A."/>
            <person name="Segal G."/>
        </authorList>
    </citation>
    <scope>NUCLEOTIDE SEQUENCE [LARGE SCALE GENOMIC DNA]</scope>
    <source>
        <strain evidence="3 4">ATCC 49751</strain>
    </source>
</reference>
<evidence type="ECO:0000256" key="1">
    <source>
        <dbReference type="SAM" id="Phobius"/>
    </source>
</evidence>
<proteinExistence type="predicted"/>
<dbReference type="Pfam" id="PF01757">
    <property type="entry name" value="Acyl_transf_3"/>
    <property type="match status" value="1"/>
</dbReference>
<protein>
    <submittedName>
        <fullName evidence="3">Acyltransferase family protein</fullName>
    </submittedName>
</protein>
<dbReference type="PANTHER" id="PTHR23028:SF134">
    <property type="entry name" value="PUTATIVE (AFU_ORTHOLOGUE AFUA_4G08520)-RELATED"/>
    <property type="match status" value="1"/>
</dbReference>
<dbReference type="PANTHER" id="PTHR23028">
    <property type="entry name" value="ACETYLTRANSFERASE"/>
    <property type="match status" value="1"/>
</dbReference>
<name>A0A0W0VVP4_9GAMM</name>
<keyword evidence="1" id="KW-0472">Membrane</keyword>
<dbReference type="EMBL" id="LNYI01000010">
    <property type="protein sequence ID" value="KTD24343.1"/>
    <property type="molecule type" value="Genomic_DNA"/>
</dbReference>
<dbReference type="STRING" id="45067.Llan_0482"/>
<keyword evidence="1" id="KW-1133">Transmembrane helix</keyword>
<feature type="transmembrane region" description="Helical" evidence="1">
    <location>
        <begin position="217"/>
        <end position="234"/>
    </location>
</feature>
<dbReference type="eggNOG" id="COG1835">
    <property type="taxonomic scope" value="Bacteria"/>
</dbReference>
<feature type="transmembrane region" description="Helical" evidence="1">
    <location>
        <begin position="47"/>
        <end position="67"/>
    </location>
</feature>
<accession>A0A0W0VVP4</accession>
<dbReference type="InterPro" id="IPR002656">
    <property type="entry name" value="Acyl_transf_3_dom"/>
</dbReference>
<dbReference type="Proteomes" id="UP000054869">
    <property type="component" value="Unassembled WGS sequence"/>
</dbReference>
<evidence type="ECO:0000313" key="4">
    <source>
        <dbReference type="Proteomes" id="UP000054869"/>
    </source>
</evidence>
<evidence type="ECO:0000313" key="3">
    <source>
        <dbReference type="EMBL" id="KTD24343.1"/>
    </source>
</evidence>
<gene>
    <name evidence="3" type="ORF">Llan_0482</name>
</gene>
<keyword evidence="3" id="KW-0012">Acyltransferase</keyword>
<dbReference type="InterPro" id="IPR050879">
    <property type="entry name" value="Acyltransferase_3"/>
</dbReference>
<keyword evidence="3" id="KW-0808">Transferase</keyword>
<dbReference type="GO" id="GO:0016747">
    <property type="term" value="F:acyltransferase activity, transferring groups other than amino-acyl groups"/>
    <property type="evidence" value="ECO:0007669"/>
    <property type="project" value="InterPro"/>
</dbReference>
<comment type="caution">
    <text evidence="3">The sequence shown here is derived from an EMBL/GenBank/DDBJ whole genome shotgun (WGS) entry which is preliminary data.</text>
</comment>
<sequence>MTPLTDSRLAVGIFFIISGFVLSYRFIGYRMEPATFVKTLVARYIRLTIPIAVVSLLVLVFGFYSSFLHNIKATALEPKWGYDPFYTFNPSFTDALKFSFWNVFLNYDNNHTYIPPAWTMPRELLGSYFIYTTVFIAGFHNYWNRRRLFITMIAVSAFLVLNLRFHYTAFFLYGYLLAEYYKSNTTSNQTSPNNRVAFLAFIALMIFSSFRSPDRSVFLPLVGMSLIVVWSVLYSQRLSAFFSNRVSLFLGKISFPLYLIHVPIYCTFSSWLISWLYGLGFNQLQTYSMVYLTSLPLVIISAYFLYPMERFAIDVSRRISRFSLKAFFNNLSLDTKTGVEI</sequence>
<keyword evidence="4" id="KW-1185">Reference proteome</keyword>
<feature type="transmembrane region" description="Helical" evidence="1">
    <location>
        <begin position="255"/>
        <end position="277"/>
    </location>
</feature>
<dbReference type="PATRIC" id="fig|45067.4.peg.506"/>
<feature type="domain" description="Acyltransferase 3" evidence="2">
    <location>
        <begin position="7"/>
        <end position="306"/>
    </location>
</feature>
<dbReference type="AlphaFoldDB" id="A0A0W0VVP4"/>
<feature type="transmembrane region" description="Helical" evidence="1">
    <location>
        <begin position="149"/>
        <end position="176"/>
    </location>
</feature>
<feature type="transmembrane region" description="Helical" evidence="1">
    <location>
        <begin position="289"/>
        <end position="308"/>
    </location>
</feature>